<sequence>MFYYYGRKKQIAKYYPLPLFNTIIEPFAGSAAYALSSNNWKKRVILVEKDERVASIWKWLIYKATPEEIMNMPNLEVGDKTSEFFHIIHAVTKMAFKYKTIKTTPLLARNWQISKRYIAANLYKVKHWEIICGDYTDAPNVEATWFIDPPYQFESGKGYQYGSEGINYEELARWVMTRKGEVICCEGDGANYLSFKPLTILSGVAGKRNRELIFYKSVKTVTQLSLFAEIS</sequence>
<evidence type="ECO:0008006" key="3">
    <source>
        <dbReference type="Google" id="ProtNLM"/>
    </source>
</evidence>
<protein>
    <recommendedName>
        <fullName evidence="3">DNA adenine methylase</fullName>
    </recommendedName>
</protein>
<dbReference type="EMBL" id="JAMZMM010000011">
    <property type="protein sequence ID" value="MCP2727329.1"/>
    <property type="molecule type" value="Genomic_DNA"/>
</dbReference>
<organism evidence="1 2">
    <name type="scientific">Limnofasciculus baicalensis BBK-W-15</name>
    <dbReference type="NCBI Taxonomy" id="2699891"/>
    <lineage>
        <taxon>Bacteria</taxon>
        <taxon>Bacillati</taxon>
        <taxon>Cyanobacteriota</taxon>
        <taxon>Cyanophyceae</taxon>
        <taxon>Coleofasciculales</taxon>
        <taxon>Coleofasciculaceae</taxon>
        <taxon>Limnofasciculus</taxon>
        <taxon>Limnofasciculus baicalensis</taxon>
    </lineage>
</organism>
<dbReference type="RefSeq" id="WP_254010146.1">
    <property type="nucleotide sequence ID" value="NZ_JAMZMM010000011.1"/>
</dbReference>
<dbReference type="AlphaFoldDB" id="A0AAE3GNR5"/>
<name>A0AAE3GNR5_9CYAN</name>
<accession>A0AAE3GNR5</accession>
<evidence type="ECO:0000313" key="2">
    <source>
        <dbReference type="Proteomes" id="UP001204953"/>
    </source>
</evidence>
<comment type="caution">
    <text evidence="1">The sequence shown here is derived from an EMBL/GenBank/DDBJ whole genome shotgun (WGS) entry which is preliminary data.</text>
</comment>
<gene>
    <name evidence="1" type="ORF">NJ959_02430</name>
</gene>
<dbReference type="InterPro" id="IPR029063">
    <property type="entry name" value="SAM-dependent_MTases_sf"/>
</dbReference>
<reference evidence="1" key="1">
    <citation type="submission" date="2022-06" db="EMBL/GenBank/DDBJ databases">
        <title>New cyanobacteria of genus Symplocastrum in benthos of Lake Baikal.</title>
        <authorList>
            <person name="Sorokovikova E."/>
            <person name="Tikhonova I."/>
            <person name="Krasnopeev A."/>
            <person name="Evseev P."/>
            <person name="Gladkikh A."/>
            <person name="Belykh O."/>
        </authorList>
    </citation>
    <scope>NUCLEOTIDE SEQUENCE</scope>
    <source>
        <strain evidence="1">BBK-W-15</strain>
    </source>
</reference>
<dbReference type="Proteomes" id="UP001204953">
    <property type="component" value="Unassembled WGS sequence"/>
</dbReference>
<keyword evidence="2" id="KW-1185">Reference proteome</keyword>
<evidence type="ECO:0000313" key="1">
    <source>
        <dbReference type="EMBL" id="MCP2727329.1"/>
    </source>
</evidence>
<dbReference type="SUPFAM" id="SSF53335">
    <property type="entry name" value="S-adenosyl-L-methionine-dependent methyltransferases"/>
    <property type="match status" value="1"/>
</dbReference>
<proteinExistence type="predicted"/>